<dbReference type="STRING" id="688867.SAMN05660236_1394"/>
<proteinExistence type="predicted"/>
<dbReference type="InterPro" id="IPR028976">
    <property type="entry name" value="CheC-like_sf"/>
</dbReference>
<dbReference type="SUPFAM" id="SSF103039">
    <property type="entry name" value="CheC-like"/>
    <property type="match status" value="1"/>
</dbReference>
<dbReference type="Proteomes" id="UP000190961">
    <property type="component" value="Unassembled WGS sequence"/>
</dbReference>
<keyword evidence="1" id="KW-0145">Chemotaxis</keyword>
<protein>
    <submittedName>
        <fullName evidence="2">Chemotaxis protein CheY-P-specific phosphatase CheC</fullName>
    </submittedName>
</protein>
<keyword evidence="3" id="KW-1185">Reference proteome</keyword>
<evidence type="ECO:0000313" key="3">
    <source>
        <dbReference type="Proteomes" id="UP000190961"/>
    </source>
</evidence>
<reference evidence="2 3" key="1">
    <citation type="submission" date="2017-02" db="EMBL/GenBank/DDBJ databases">
        <authorList>
            <person name="Peterson S.W."/>
        </authorList>
    </citation>
    <scope>NUCLEOTIDE SEQUENCE [LARGE SCALE GENOMIC DNA]</scope>
    <source>
        <strain evidence="2 3">DSM 25262</strain>
    </source>
</reference>
<dbReference type="AlphaFoldDB" id="A0A1T5JRE6"/>
<organism evidence="2 3">
    <name type="scientific">Ohtaekwangia koreensis</name>
    <dbReference type="NCBI Taxonomy" id="688867"/>
    <lineage>
        <taxon>Bacteria</taxon>
        <taxon>Pseudomonadati</taxon>
        <taxon>Bacteroidota</taxon>
        <taxon>Cytophagia</taxon>
        <taxon>Cytophagales</taxon>
        <taxon>Fulvivirgaceae</taxon>
        <taxon>Ohtaekwangia</taxon>
    </lineage>
</organism>
<evidence type="ECO:0000313" key="2">
    <source>
        <dbReference type="EMBL" id="SKC53923.1"/>
    </source>
</evidence>
<dbReference type="RefSeq" id="WP_079685935.1">
    <property type="nucleotide sequence ID" value="NZ_FUZU01000001.1"/>
</dbReference>
<sequence length="197" mass="22115">MLQEKRKVVEDVLQGAYKSGFSNAAASLSMMTKDKIDFGNLTMGLHKLDSDYFSEKSSFNHAGASLLVTTEVFGDVTGKSYLFLSEREFELLTSTIPSNHHADVDLKEEFIKELDNILSASVITKLSNTLQYKMYGDVPVMVGKVQGKIEDIIYDDFNDQAEEVYISSIMFSFEGHPAMKPCFIWVMDSNSMNVSKE</sequence>
<dbReference type="OrthoDB" id="967598at2"/>
<dbReference type="Gene3D" id="3.40.1550.10">
    <property type="entry name" value="CheC-like"/>
    <property type="match status" value="1"/>
</dbReference>
<gene>
    <name evidence="2" type="ORF">SAMN05660236_1394</name>
</gene>
<dbReference type="EMBL" id="FUZU01000001">
    <property type="protein sequence ID" value="SKC53923.1"/>
    <property type="molecule type" value="Genomic_DNA"/>
</dbReference>
<name>A0A1T5JRE6_9BACT</name>
<dbReference type="GO" id="GO:0006935">
    <property type="term" value="P:chemotaxis"/>
    <property type="evidence" value="ECO:0007669"/>
    <property type="project" value="UniProtKB-KW"/>
</dbReference>
<accession>A0A1T5JRE6</accession>
<evidence type="ECO:0000256" key="1">
    <source>
        <dbReference type="ARBA" id="ARBA00022500"/>
    </source>
</evidence>